<dbReference type="Proteomes" id="UP000321562">
    <property type="component" value="Unassembled WGS sequence"/>
</dbReference>
<protein>
    <submittedName>
        <fullName evidence="3">ATPase</fullName>
    </submittedName>
</protein>
<dbReference type="Pfam" id="PF08327">
    <property type="entry name" value="AHSA1"/>
    <property type="match status" value="1"/>
</dbReference>
<keyword evidence="4" id="KW-1185">Reference proteome</keyword>
<accession>A0A5C6S6D3</accession>
<dbReference type="AlphaFoldDB" id="A0A5C6S6D3"/>
<dbReference type="InterPro" id="IPR023393">
    <property type="entry name" value="START-like_dom_sf"/>
</dbReference>
<sequence length="145" mass="16210">MDFTVFCIFDHPPAKVYAAVAEPDQLQQHFTTAGAKGVMQSGATVTWEFADFPGPFDVQVIEAVPGEKLVFDWGHPSGDGRNRVTFTFEEIAPGRTRVEVSETGWQPTADGLKFAYGNVMGWSYMLATMRTWLDHGISRREGMFR</sequence>
<evidence type="ECO:0000313" key="3">
    <source>
        <dbReference type="EMBL" id="TXB69372.1"/>
    </source>
</evidence>
<dbReference type="OrthoDB" id="9806378at2"/>
<dbReference type="Gene3D" id="3.30.530.20">
    <property type="match status" value="1"/>
</dbReference>
<dbReference type="SUPFAM" id="SSF55961">
    <property type="entry name" value="Bet v1-like"/>
    <property type="match status" value="1"/>
</dbReference>
<name>A0A5C6S6D3_9RHOB</name>
<comment type="caution">
    <text evidence="3">The sequence shown here is derived from an EMBL/GenBank/DDBJ whole genome shotgun (WGS) entry which is preliminary data.</text>
</comment>
<feature type="domain" description="Activator of Hsp90 ATPase homologue 1/2-like C-terminal" evidence="2">
    <location>
        <begin position="10"/>
        <end position="131"/>
    </location>
</feature>
<proteinExistence type="inferred from homology"/>
<dbReference type="EMBL" id="VOPL01000003">
    <property type="protein sequence ID" value="TXB69372.1"/>
    <property type="molecule type" value="Genomic_DNA"/>
</dbReference>
<comment type="similarity">
    <text evidence="1">Belongs to the AHA1 family.</text>
</comment>
<reference evidence="3 4" key="1">
    <citation type="submission" date="2019-08" db="EMBL/GenBank/DDBJ databases">
        <authorList>
            <person name="Ye J."/>
        </authorList>
    </citation>
    <scope>NUCLEOTIDE SEQUENCE [LARGE SCALE GENOMIC DNA]</scope>
    <source>
        <strain evidence="3 4">TK008</strain>
    </source>
</reference>
<evidence type="ECO:0000259" key="2">
    <source>
        <dbReference type="Pfam" id="PF08327"/>
    </source>
</evidence>
<dbReference type="InterPro" id="IPR013538">
    <property type="entry name" value="ASHA1/2-like_C"/>
</dbReference>
<evidence type="ECO:0000313" key="4">
    <source>
        <dbReference type="Proteomes" id="UP000321562"/>
    </source>
</evidence>
<organism evidence="3 4">
    <name type="scientific">Paracoccus aurantiacus</name>
    <dbReference type="NCBI Taxonomy" id="2599412"/>
    <lineage>
        <taxon>Bacteria</taxon>
        <taxon>Pseudomonadati</taxon>
        <taxon>Pseudomonadota</taxon>
        <taxon>Alphaproteobacteria</taxon>
        <taxon>Rhodobacterales</taxon>
        <taxon>Paracoccaceae</taxon>
        <taxon>Paracoccus</taxon>
    </lineage>
</organism>
<evidence type="ECO:0000256" key="1">
    <source>
        <dbReference type="ARBA" id="ARBA00006817"/>
    </source>
</evidence>
<gene>
    <name evidence="3" type="ORF">FQV27_08655</name>
</gene>